<reference evidence="2 3" key="1">
    <citation type="submission" date="2023-11" db="EMBL/GenBank/DDBJ databases">
        <title>Arctic aerobic anoxygenic photoheterotroph Sediminicoccus rosea KRV36 adapts its photosynthesis to long days of polar summer.</title>
        <authorList>
            <person name="Tomasch J."/>
            <person name="Kopejtka K."/>
            <person name="Bily T."/>
            <person name="Gardiner A.T."/>
            <person name="Gardian Z."/>
            <person name="Shivaramu S."/>
            <person name="Koblizek M."/>
            <person name="Engelhardt F."/>
            <person name="Kaftan D."/>
        </authorList>
    </citation>
    <scope>NUCLEOTIDE SEQUENCE [LARGE SCALE GENOMIC DNA]</scope>
    <source>
        <strain evidence="2 3">R-30</strain>
    </source>
</reference>
<keyword evidence="3" id="KW-1185">Reference proteome</keyword>
<feature type="chain" id="PRO_5046802406" evidence="1">
    <location>
        <begin position="17"/>
        <end position="181"/>
    </location>
</feature>
<evidence type="ECO:0000256" key="1">
    <source>
        <dbReference type="SAM" id="SignalP"/>
    </source>
</evidence>
<proteinExistence type="predicted"/>
<protein>
    <submittedName>
        <fullName evidence="2">Uncharacterized protein</fullName>
    </submittedName>
</protein>
<name>A0ABZ0PHZ4_9PROT</name>
<evidence type="ECO:0000313" key="3">
    <source>
        <dbReference type="Proteomes" id="UP001305521"/>
    </source>
</evidence>
<keyword evidence="1" id="KW-0732">Signal</keyword>
<sequence>MRALLLLLLMMGPALGNTLTLPGEARFGDDRRAVRFTFLCSENAGPQVTGVLGVELAIPRHDTLRPHFDFDAFEGPDARAGRRTHLESQAGGAAARMQSQVSGSLGAGDDAPFVFGLYAARRGEVARLGELSRLLAPLTLGQAQLGWTQWQPRGAAIEARLAVSAADAARLRSLLAPCFPR</sequence>
<dbReference type="RefSeq" id="WP_318649315.1">
    <property type="nucleotide sequence ID" value="NZ_CP137852.1"/>
</dbReference>
<feature type="signal peptide" evidence="1">
    <location>
        <begin position="1"/>
        <end position="16"/>
    </location>
</feature>
<organism evidence="2 3">
    <name type="scientific">Sediminicoccus rosea</name>
    <dbReference type="NCBI Taxonomy" id="1225128"/>
    <lineage>
        <taxon>Bacteria</taxon>
        <taxon>Pseudomonadati</taxon>
        <taxon>Pseudomonadota</taxon>
        <taxon>Alphaproteobacteria</taxon>
        <taxon>Acetobacterales</taxon>
        <taxon>Roseomonadaceae</taxon>
        <taxon>Sediminicoccus</taxon>
    </lineage>
</organism>
<gene>
    <name evidence="2" type="ORF">R9Z33_00400</name>
</gene>
<dbReference type="Proteomes" id="UP001305521">
    <property type="component" value="Chromosome"/>
</dbReference>
<accession>A0ABZ0PHZ4</accession>
<evidence type="ECO:0000313" key="2">
    <source>
        <dbReference type="EMBL" id="WPB85348.1"/>
    </source>
</evidence>
<dbReference type="EMBL" id="CP137852">
    <property type="protein sequence ID" value="WPB85348.1"/>
    <property type="molecule type" value="Genomic_DNA"/>
</dbReference>